<organism evidence="2 3">
    <name type="scientific">Clostridium ragsdalei P11</name>
    <dbReference type="NCBI Taxonomy" id="1353534"/>
    <lineage>
        <taxon>Bacteria</taxon>
        <taxon>Bacillati</taxon>
        <taxon>Bacillota</taxon>
        <taxon>Clostridia</taxon>
        <taxon>Eubacteriales</taxon>
        <taxon>Clostridiaceae</taxon>
        <taxon>Clostridium</taxon>
    </lineage>
</organism>
<dbReference type="Proteomes" id="UP000093954">
    <property type="component" value="Unassembled WGS sequence"/>
</dbReference>
<keyword evidence="3" id="KW-1185">Reference proteome</keyword>
<dbReference type="EMBL" id="LROS01000066">
    <property type="protein sequence ID" value="OBR90383.1"/>
    <property type="molecule type" value="Genomic_DNA"/>
</dbReference>
<name>A0A1A6AK65_9CLOT</name>
<feature type="transmembrane region" description="Helical" evidence="1">
    <location>
        <begin position="12"/>
        <end position="33"/>
    </location>
</feature>
<comment type="caution">
    <text evidence="2">The sequence shown here is derived from an EMBL/GenBank/DDBJ whole genome shotgun (WGS) entry which is preliminary data.</text>
</comment>
<keyword evidence="1" id="KW-0812">Transmembrane</keyword>
<evidence type="ECO:0000256" key="1">
    <source>
        <dbReference type="SAM" id="Phobius"/>
    </source>
</evidence>
<reference evidence="2 3" key="1">
    <citation type="journal article" date="2012" name="Front. Microbiol.">
        <title>Draft Genome Sequence of the Virulent Strain 01-B526 of the Fish Pathogen Aeromonas salmonicida.</title>
        <authorList>
            <person name="Charette S.J."/>
            <person name="Brochu F."/>
            <person name="Boyle B."/>
            <person name="Filion G."/>
            <person name="Tanaka K.H."/>
            <person name="Derome N."/>
        </authorList>
    </citation>
    <scope>NUCLEOTIDE SEQUENCE [LARGE SCALE GENOMIC DNA]</scope>
    <source>
        <strain evidence="2 3">P11</strain>
    </source>
</reference>
<evidence type="ECO:0000313" key="3">
    <source>
        <dbReference type="Proteomes" id="UP000093954"/>
    </source>
</evidence>
<accession>A0A1A6AK65</accession>
<gene>
    <name evidence="2" type="ORF">CLRAG_35610</name>
</gene>
<sequence length="141" mass="16340">MMRHGYHMGLGFYGSYILIFLLLIISILIFLVLKNKPPLNPFIIKVLDILKEKYASGTLTADEFIERKSIIEDIKYSNSYTPILLERYAKCEITTKEFLNIKNEIESNNYNASICEELAKGKLSYDKFKLKMLGGQMNEKQ</sequence>
<keyword evidence="1" id="KW-0472">Membrane</keyword>
<proteinExistence type="predicted"/>
<dbReference type="RefSeq" id="WP_083985795.1">
    <property type="nucleotide sequence ID" value="NZ_LROS01000066.1"/>
</dbReference>
<dbReference type="PATRIC" id="fig|1353534.3.peg.3632"/>
<evidence type="ECO:0000313" key="2">
    <source>
        <dbReference type="EMBL" id="OBR90383.1"/>
    </source>
</evidence>
<protein>
    <submittedName>
        <fullName evidence="2">Uncharacterized protein</fullName>
    </submittedName>
</protein>
<dbReference type="AlphaFoldDB" id="A0A1A6AK65"/>
<keyword evidence="1" id="KW-1133">Transmembrane helix</keyword>